<evidence type="ECO:0000256" key="6">
    <source>
        <dbReference type="ARBA" id="ARBA00023136"/>
    </source>
</evidence>
<dbReference type="Gene3D" id="1.10.287.70">
    <property type="match status" value="1"/>
</dbReference>
<sequence length="273" mass="31544">MWTQNQIVDRQFEKAPYFFWFPHDLRNKYYDESSRTSFRVLTGVWVLAAMVLVNSYTGIVTSSLTTPKMKPSIDSLEELAARSNIRCFKRFLEIKPGVILIESLSIPKIWQPNWKLATLLTHSCIRSPFHLSVRNVKRKANAPSKSQNNFPFLVEFILCFTKKKVGFRTCDGRRVWFVFGSIIFLPYQGLTNVSEMTNKRKISRLAPIQLSDLTSAFLILGIGIGLATLVFLLETIYSKWGFFYVHRRVNLSRRQAVIVSDCIIRTSYYTVSS</sequence>
<comment type="subcellular location">
    <subcellularLocation>
        <location evidence="1">Cell membrane</location>
        <topology evidence="1">Multi-pass membrane protein</topology>
    </subcellularLocation>
</comment>
<keyword evidence="3" id="KW-1003">Cell membrane</keyword>
<evidence type="ECO:0000256" key="7">
    <source>
        <dbReference type="ARBA" id="ARBA00023170"/>
    </source>
</evidence>
<dbReference type="AlphaFoldDB" id="A0A8J2WGZ0"/>
<evidence type="ECO:0000256" key="8">
    <source>
        <dbReference type="ARBA" id="ARBA00023180"/>
    </source>
</evidence>
<proteinExistence type="inferred from homology"/>
<comment type="similarity">
    <text evidence="2">Belongs to the glutamate-gated ion channel (TC 1.A.10.1) family.</text>
</comment>
<keyword evidence="5 9" id="KW-1133">Transmembrane helix</keyword>
<keyword evidence="6 9" id="KW-0472">Membrane</keyword>
<evidence type="ECO:0000256" key="1">
    <source>
        <dbReference type="ARBA" id="ARBA00004651"/>
    </source>
</evidence>
<feature type="domain" description="Ionotropic glutamate receptor C-terminal" evidence="10">
    <location>
        <begin position="34"/>
        <end position="224"/>
    </location>
</feature>
<dbReference type="Proteomes" id="UP000789390">
    <property type="component" value="Unassembled WGS sequence"/>
</dbReference>
<evidence type="ECO:0000256" key="3">
    <source>
        <dbReference type="ARBA" id="ARBA00022475"/>
    </source>
</evidence>
<evidence type="ECO:0000259" key="10">
    <source>
        <dbReference type="Pfam" id="PF00060"/>
    </source>
</evidence>
<dbReference type="GO" id="GO:0005886">
    <property type="term" value="C:plasma membrane"/>
    <property type="evidence" value="ECO:0007669"/>
    <property type="project" value="UniProtKB-SubCell"/>
</dbReference>
<dbReference type="PANTHER" id="PTHR42643:SF24">
    <property type="entry name" value="IONOTROPIC RECEPTOR 60A"/>
    <property type="match status" value="1"/>
</dbReference>
<dbReference type="OrthoDB" id="5984008at2759"/>
<evidence type="ECO:0000313" key="12">
    <source>
        <dbReference type="Proteomes" id="UP000789390"/>
    </source>
</evidence>
<name>A0A8J2WGZ0_9CRUS</name>
<keyword evidence="12" id="KW-1185">Reference proteome</keyword>
<evidence type="ECO:0000256" key="4">
    <source>
        <dbReference type="ARBA" id="ARBA00022692"/>
    </source>
</evidence>
<organism evidence="11 12">
    <name type="scientific">Daphnia galeata</name>
    <dbReference type="NCBI Taxonomy" id="27404"/>
    <lineage>
        <taxon>Eukaryota</taxon>
        <taxon>Metazoa</taxon>
        <taxon>Ecdysozoa</taxon>
        <taxon>Arthropoda</taxon>
        <taxon>Crustacea</taxon>
        <taxon>Branchiopoda</taxon>
        <taxon>Diplostraca</taxon>
        <taxon>Cladocera</taxon>
        <taxon>Anomopoda</taxon>
        <taxon>Daphniidae</taxon>
        <taxon>Daphnia</taxon>
    </lineage>
</organism>
<comment type="caution">
    <text evidence="11">The sequence shown here is derived from an EMBL/GenBank/DDBJ whole genome shotgun (WGS) entry which is preliminary data.</text>
</comment>
<dbReference type="Pfam" id="PF00060">
    <property type="entry name" value="Lig_chan"/>
    <property type="match status" value="1"/>
</dbReference>
<dbReference type="GO" id="GO:0015276">
    <property type="term" value="F:ligand-gated monoatomic ion channel activity"/>
    <property type="evidence" value="ECO:0007669"/>
    <property type="project" value="InterPro"/>
</dbReference>
<keyword evidence="8" id="KW-0325">Glycoprotein</keyword>
<accession>A0A8J2WGZ0</accession>
<feature type="transmembrane region" description="Helical" evidence="9">
    <location>
        <begin position="175"/>
        <end position="193"/>
    </location>
</feature>
<evidence type="ECO:0000256" key="2">
    <source>
        <dbReference type="ARBA" id="ARBA00008685"/>
    </source>
</evidence>
<dbReference type="InterPro" id="IPR001320">
    <property type="entry name" value="Iontro_rcpt_C"/>
</dbReference>
<evidence type="ECO:0000313" key="11">
    <source>
        <dbReference type="EMBL" id="CAH0101214.1"/>
    </source>
</evidence>
<dbReference type="PANTHER" id="PTHR42643">
    <property type="entry name" value="IONOTROPIC RECEPTOR 20A-RELATED"/>
    <property type="match status" value="1"/>
</dbReference>
<gene>
    <name evidence="11" type="ORF">DGAL_LOCUS3542</name>
</gene>
<protein>
    <recommendedName>
        <fullName evidence="10">Ionotropic glutamate receptor C-terminal domain-containing protein</fullName>
    </recommendedName>
</protein>
<evidence type="ECO:0000256" key="9">
    <source>
        <dbReference type="SAM" id="Phobius"/>
    </source>
</evidence>
<evidence type="ECO:0000256" key="5">
    <source>
        <dbReference type="ARBA" id="ARBA00022989"/>
    </source>
</evidence>
<keyword evidence="4 9" id="KW-0812">Transmembrane</keyword>
<dbReference type="EMBL" id="CAKKLH010000054">
    <property type="protein sequence ID" value="CAH0101214.1"/>
    <property type="molecule type" value="Genomic_DNA"/>
</dbReference>
<dbReference type="InterPro" id="IPR052192">
    <property type="entry name" value="Insect_Ionotropic_Sensory_Rcpt"/>
</dbReference>
<keyword evidence="7" id="KW-0675">Receptor</keyword>
<feature type="transmembrane region" description="Helical" evidence="9">
    <location>
        <begin position="213"/>
        <end position="233"/>
    </location>
</feature>
<dbReference type="GO" id="GO:0050906">
    <property type="term" value="P:detection of stimulus involved in sensory perception"/>
    <property type="evidence" value="ECO:0007669"/>
    <property type="project" value="UniProtKB-ARBA"/>
</dbReference>
<reference evidence="11" key="1">
    <citation type="submission" date="2021-11" db="EMBL/GenBank/DDBJ databases">
        <authorList>
            <person name="Schell T."/>
        </authorList>
    </citation>
    <scope>NUCLEOTIDE SEQUENCE</scope>
    <source>
        <strain evidence="11">M5</strain>
    </source>
</reference>
<feature type="transmembrane region" description="Helical" evidence="9">
    <location>
        <begin position="38"/>
        <end position="60"/>
    </location>
</feature>